<organism evidence="1 2">
    <name type="scientific">Escallonia herrerae</name>
    <dbReference type="NCBI Taxonomy" id="1293975"/>
    <lineage>
        <taxon>Eukaryota</taxon>
        <taxon>Viridiplantae</taxon>
        <taxon>Streptophyta</taxon>
        <taxon>Embryophyta</taxon>
        <taxon>Tracheophyta</taxon>
        <taxon>Spermatophyta</taxon>
        <taxon>Magnoliopsida</taxon>
        <taxon>eudicotyledons</taxon>
        <taxon>Gunneridae</taxon>
        <taxon>Pentapetalae</taxon>
        <taxon>asterids</taxon>
        <taxon>campanulids</taxon>
        <taxon>Escalloniales</taxon>
        <taxon>Escalloniaceae</taxon>
        <taxon>Escallonia</taxon>
    </lineage>
</organism>
<accession>A0AA88XDZ5</accession>
<dbReference type="GO" id="GO:0045727">
    <property type="term" value="P:positive regulation of translation"/>
    <property type="evidence" value="ECO:0007669"/>
    <property type="project" value="TreeGrafter"/>
</dbReference>
<dbReference type="PANTHER" id="PTHR43512:SF7">
    <property type="entry name" value="TRANSLATION FACTOR GUF1, MITOCHONDRIAL"/>
    <property type="match status" value="1"/>
</dbReference>
<keyword evidence="2" id="KW-1185">Reference proteome</keyword>
<dbReference type="PANTHER" id="PTHR43512">
    <property type="entry name" value="TRANSLATION FACTOR GUF1-RELATED"/>
    <property type="match status" value="1"/>
</dbReference>
<sequence length="157" mass="16802">MFVLDPDDAVLHLPKLDRILTRKVFCHVAFVDGVVRKGENILSAANGQPYVISDVGSFKPAKHMLFAGLFLAGGSDIGELKHTIDKMTCSDSSVYFTWMFFIRGSNSPCPNPSGFRAEIGVEVGVWEEDADGEGGEGIDVDVLGGDAAVVERGAVVI</sequence>
<gene>
    <name evidence="1" type="ORF">RJ639_030234</name>
</gene>
<dbReference type="EMBL" id="JAVXUP010000142">
    <property type="protein sequence ID" value="KAK3036665.1"/>
    <property type="molecule type" value="Genomic_DNA"/>
</dbReference>
<dbReference type="GO" id="GO:0097177">
    <property type="term" value="F:mitochondrial ribosome binding"/>
    <property type="evidence" value="ECO:0007669"/>
    <property type="project" value="TreeGrafter"/>
</dbReference>
<dbReference type="GO" id="GO:0005525">
    <property type="term" value="F:GTP binding"/>
    <property type="evidence" value="ECO:0007669"/>
    <property type="project" value="InterPro"/>
</dbReference>
<evidence type="ECO:0000313" key="2">
    <source>
        <dbReference type="Proteomes" id="UP001188597"/>
    </source>
</evidence>
<dbReference type="InterPro" id="IPR006297">
    <property type="entry name" value="EF-4"/>
</dbReference>
<protein>
    <submittedName>
        <fullName evidence="1">Uncharacterized protein</fullName>
    </submittedName>
</protein>
<proteinExistence type="predicted"/>
<comment type="caution">
    <text evidence="1">The sequence shown here is derived from an EMBL/GenBank/DDBJ whole genome shotgun (WGS) entry which is preliminary data.</text>
</comment>
<evidence type="ECO:0000313" key="1">
    <source>
        <dbReference type="EMBL" id="KAK3036665.1"/>
    </source>
</evidence>
<reference evidence="1" key="1">
    <citation type="submission" date="2022-12" db="EMBL/GenBank/DDBJ databases">
        <title>Draft genome assemblies for two species of Escallonia (Escalloniales).</title>
        <authorList>
            <person name="Chanderbali A."/>
            <person name="Dervinis C."/>
            <person name="Anghel I."/>
            <person name="Soltis D."/>
            <person name="Soltis P."/>
            <person name="Zapata F."/>
        </authorList>
    </citation>
    <scope>NUCLEOTIDE SEQUENCE</scope>
    <source>
        <strain evidence="1">UCBG64.0493</strain>
        <tissue evidence="1">Leaf</tissue>
    </source>
</reference>
<dbReference type="AlphaFoldDB" id="A0AA88XDZ5"/>
<dbReference type="Proteomes" id="UP001188597">
    <property type="component" value="Unassembled WGS sequence"/>
</dbReference>
<name>A0AA88XDZ5_9ASTE</name>
<dbReference type="GO" id="GO:0005739">
    <property type="term" value="C:mitochondrion"/>
    <property type="evidence" value="ECO:0007669"/>
    <property type="project" value="TreeGrafter"/>
</dbReference>